<keyword evidence="3" id="KW-0677">Repeat</keyword>
<gene>
    <name evidence="9" type="ORF">SO694_00009152</name>
</gene>
<accession>A0ABR1GE02</accession>
<comment type="caution">
    <text evidence="9">The sequence shown here is derived from an EMBL/GenBank/DDBJ whole genome shotgun (WGS) entry which is preliminary data.</text>
</comment>
<evidence type="ECO:0000256" key="1">
    <source>
        <dbReference type="ARBA" id="ARBA00004370"/>
    </source>
</evidence>
<evidence type="ECO:0000256" key="5">
    <source>
        <dbReference type="ARBA" id="ARBA00023136"/>
    </source>
</evidence>
<evidence type="ECO:0000256" key="3">
    <source>
        <dbReference type="ARBA" id="ARBA00022737"/>
    </source>
</evidence>
<proteinExistence type="predicted"/>
<evidence type="ECO:0000256" key="2">
    <source>
        <dbReference type="ARBA" id="ARBA00022692"/>
    </source>
</evidence>
<keyword evidence="5 7" id="KW-0472">Membrane</keyword>
<feature type="transmembrane region" description="Helical" evidence="7">
    <location>
        <begin position="1089"/>
        <end position="1110"/>
    </location>
</feature>
<name>A0ABR1GE02_AURAN</name>
<dbReference type="EMBL" id="JBBJCI010000031">
    <property type="protein sequence ID" value="KAK7254250.1"/>
    <property type="molecule type" value="Genomic_DNA"/>
</dbReference>
<evidence type="ECO:0000313" key="9">
    <source>
        <dbReference type="EMBL" id="KAK7254250.1"/>
    </source>
</evidence>
<keyword evidence="10" id="KW-1185">Reference proteome</keyword>
<dbReference type="InterPro" id="IPR002859">
    <property type="entry name" value="PKD/REJ-like"/>
</dbReference>
<evidence type="ECO:0000256" key="7">
    <source>
        <dbReference type="SAM" id="Phobius"/>
    </source>
</evidence>
<organism evidence="9 10">
    <name type="scientific">Aureococcus anophagefferens</name>
    <name type="common">Harmful bloom alga</name>
    <dbReference type="NCBI Taxonomy" id="44056"/>
    <lineage>
        <taxon>Eukaryota</taxon>
        <taxon>Sar</taxon>
        <taxon>Stramenopiles</taxon>
        <taxon>Ochrophyta</taxon>
        <taxon>Pelagophyceae</taxon>
        <taxon>Pelagomonadales</taxon>
        <taxon>Pelagomonadaceae</taxon>
        <taxon>Aureococcus</taxon>
    </lineage>
</organism>
<reference evidence="9 10" key="1">
    <citation type="submission" date="2024-03" db="EMBL/GenBank/DDBJ databases">
        <title>Aureococcus anophagefferens CCMP1851 and Kratosvirus quantuckense: Draft genome of a second virus-susceptible host strain in the model system.</title>
        <authorList>
            <person name="Chase E."/>
            <person name="Truchon A.R."/>
            <person name="Schepens W."/>
            <person name="Wilhelm S.W."/>
        </authorList>
    </citation>
    <scope>NUCLEOTIDE SEQUENCE [LARGE SCALE GENOMIC DNA]</scope>
    <source>
        <strain evidence="9 10">CCMP1851</strain>
    </source>
</reference>
<evidence type="ECO:0000256" key="4">
    <source>
        <dbReference type="ARBA" id="ARBA00022989"/>
    </source>
</evidence>
<feature type="domain" description="PKD/REJ-like" evidence="8">
    <location>
        <begin position="351"/>
        <end position="705"/>
    </location>
</feature>
<dbReference type="Proteomes" id="UP001363151">
    <property type="component" value="Unassembled WGS sequence"/>
</dbReference>
<dbReference type="Pfam" id="PF02010">
    <property type="entry name" value="REJ"/>
    <property type="match status" value="1"/>
</dbReference>
<feature type="region of interest" description="Disordered" evidence="6">
    <location>
        <begin position="929"/>
        <end position="953"/>
    </location>
</feature>
<sequence length="1922" mass="198569">MTPCSVLRARGAVDAEPELSRAAFSKTGAELVVIFDAATDQAAMSAGSRFSCDQILSFAGAAGSTCYWIDAREINADVADAIDFIPGSNVTLVSGTIKRDCDPAAERCDCDRYANASVASAAPPDPPLIPEAFIDGPTTAASCEDLAVGSSQSTGGGGRSMVYAWNATAILREDFAASANASNATAAMRSTLASVIDAANTGTGNPSFLVSSEDLVVMADGGLHSLEVTLVLANFLGGTSAPSAPFLVQVRTDTPPNLEIVGGTLVSMTRPTALSVRANAIATSCDGRPPDERAVTIQWVLSRFLDDGSLLVTDWTSTSNDQRYFKLPAYTLEAATDYELAATAADVEAGTNVTSTATISVGRAEIVAVIAGGSRVLPLAGVVELSASESYDEDIDDAFGADAGLSFAWACDDAACDAALNRAASGDAESISLRGTDIGVGSFAVLLNATAADGRSGLARVTYELVDGDPPAVAIESSVGARVAASTKVILYGAASPSSLGNDVPSSRAFNTTWTVARGALEGAAPLAYWARTAPALSGPARDRGHDLVLASGSLVAGASYTLRLEATLQYGSVDGAASVSFFVARPPSSGKLIASPSRGFALETQFTLDTHSWVTQDAPLQYAFKTRAPSANATTESTLRAPTREGSLAAVVLPEGSPNVTLVVVASDALGGSAEATTSVAVAPTGLAGAALANLTTGLLDAAFSLGSGEGVCQTVVAAATAASGDVALTSTMIDAVGSVVSGLDVDASLVEQTSSALLSVAANGSGLAVSAAASALDSALGLSSSSTGIGITAIAAAELGNTLSSLLGSTLFVAEDENSTNATSAGASLGAAVDGILSAQLYGAVAGEYAQSIASANLRSSAQRLSPNATSPGETRSLVLDNSASAVELPASLAGDGSYDASLAEYTSDPYAGENRGPAVTSSVTRFGLTTSSSDEASSRRRARRPNATVGAGGPSAIVALVIGGGIAGRPKPPGANLTCACGFTGNVSFTCPDNTTIDHACDGLPGVEAVTCPATEDACASWNSSSQAWLAQCETVQGAGGTTTCECGVDTAGDAPPLDYSTKEEKTGAGSVYFKNLTEPPDLSRAVVMIYALLTLLLACVAAHAYGRRLDARDARRLACPDAKTLKYSSSACKLHADDDPYEAHGDYDVLMAGWKRNFFHAMDLGHPFYGWYTLYSASVPRGFRAWCCGFEILVFMYALAFETNLLFPDVEEECAARLTQETCASLKTALRGKFQGTHVEQAPLCQWMPCAEACVMEEPGDDEMSPMPAARRPERGPARRDDGRARRPVCKIFAYLAETYLVAPVPFALRWRRASEPPAGPPAAARGASSPEEEPRITTLKIDWDEAGAPEASPETFLDASSLPGSGTPVKGMPLPVVDAGDPATDEEALEILEIRERAGGGGEARARVDALLTADALQGGPLDAGESPALISERGAAGADGMPPSRLGDGMACGGFDSVRCDAAACVGPGDAGATSCLSSTLDDAFAVPSRTAACLFGLDRLEDEAPRVKVPAARPAVAEEAAPVDDGDLVVPEMGEWVESLVGDLDACLAREDVEPLASGPGRGATASPRLSLASLASRGISRASFAVRRATSRRTLCSDSSKTTVRDCAEMLAPTLARAVVARSRELRRAAAAATRRETARLLRELDAHLLEAWGFHETRQIFVTNVEGAVVKRLGRAARWHAELEALDDADAKERAAVAYLRVELLSKKERTVMTTIAERLQGELEAPEEPPGAAPLVASSVEKTRSPLDHPHYPFETPLPSSSVFYLLRWHPELNGTRIADHIAARRAARSGARARRDATRVDEIHEAAIPRTSATAVAVALIALFFSLHEDIQDTIIEEVFVFLPLVSGSISERTPGLESAGEDVGAAFGIVVFGALVPDKKTRRLLVEPVVGWVSRGAVARDGRSDLSGPP</sequence>
<feature type="compositionally biased region" description="Basic and acidic residues" evidence="6">
    <location>
        <begin position="1275"/>
        <end position="1287"/>
    </location>
</feature>
<keyword evidence="2 7" id="KW-0812">Transmembrane</keyword>
<evidence type="ECO:0000313" key="10">
    <source>
        <dbReference type="Proteomes" id="UP001363151"/>
    </source>
</evidence>
<feature type="transmembrane region" description="Helical" evidence="7">
    <location>
        <begin position="1187"/>
        <end position="1205"/>
    </location>
</feature>
<evidence type="ECO:0000256" key="6">
    <source>
        <dbReference type="SAM" id="MobiDB-lite"/>
    </source>
</evidence>
<keyword evidence="4 7" id="KW-1133">Transmembrane helix</keyword>
<protein>
    <recommendedName>
        <fullName evidence="8">PKD/REJ-like domain-containing protein</fullName>
    </recommendedName>
</protein>
<evidence type="ECO:0000259" key="8">
    <source>
        <dbReference type="Pfam" id="PF02010"/>
    </source>
</evidence>
<dbReference type="PANTHER" id="PTHR46730:SF1">
    <property type="entry name" value="PLAT DOMAIN-CONTAINING PROTEIN"/>
    <property type="match status" value="1"/>
</dbReference>
<feature type="region of interest" description="Disordered" evidence="6">
    <location>
        <begin position="1320"/>
        <end position="1339"/>
    </location>
</feature>
<dbReference type="PANTHER" id="PTHR46730">
    <property type="entry name" value="POLYCYSTIN-1"/>
    <property type="match status" value="1"/>
</dbReference>
<feature type="region of interest" description="Disordered" evidence="6">
    <location>
        <begin position="1263"/>
        <end position="1287"/>
    </location>
</feature>
<comment type="subcellular location">
    <subcellularLocation>
        <location evidence="1">Membrane</location>
    </subcellularLocation>
</comment>